<dbReference type="Gene3D" id="2.60.40.3440">
    <property type="match status" value="1"/>
</dbReference>
<dbReference type="PANTHER" id="PTHR43037:SF1">
    <property type="entry name" value="BLL1128 PROTEIN"/>
    <property type="match status" value="1"/>
</dbReference>
<sequence length="1790" mass="191034">MMNIAFINLLSAVSIDDFEARIFDPDSNPETQNMHHRLFTPQNYNVNNSYPLVIHLHGLGAGGNDNIKQMLDHGTGGMYYAEEEQQAMQPSFVVLPQQPTGTTRWHQGGVKQLLIQLIDSLLIEFPNIDQDRIYISGISMGGLGVWDQLVTQPNKFAAAVIMAGTGEAEGASTISHIPIWFLHGNADNVVPISKSINRVNALINEGGSPIFTTFENVGHAIGARSGRIAEVYNWMTQQQRNNASQGSPSIRITEYRSGNDLSISGIVNNETAQVNQVTWSNNNLGISGDAILKLPLQDLRIDETNPQAIIINTARILDANSLPSSSQFTLSGSLGTAKMVVSLNINANSTFATLIFDTAFEAGDAPVLSYIAPLSNPIQDIAGNPLDSFTRIPVINPIENSAPSTFVNYFSNGGGYYGYDWPFPEDRLGFKEYHPVGFNSNKKYPCIIDSHGIGFTSHDPTTLNEGLAKFINNGNEVEGVNGEKFIALCNAGGKWLKDLELCNMIAYAYNHPNVDQSRIYVGGLSGGAMSSLGLLHGPIASDGVTILNEYVEKVAGIYGFSGSLGGGFDPQIVASKPVFLNHGELDTVRKPINSANIKSAVGDSVLFNCFQGLGHNGTIWDRAWVDGNATTPLVSIGNVPSDPYKSIWTFFDESRNPATNDKPNSITNIQWSVDNITLENRINQINITATGWSYDINNPSGSTIFNQVIDVPSSTVSGDISPPTLVTTNPVHEDFSLTTNLDQITFTGTATDDVAINTVNWQTDRNQSGTATGTSAWSADVPLEMGLNRVSISATDTNGNAHVQIFYISRDSGINQAPVVRTGPDRLLAMPNNTVSLNAFIGDDGLPTEVTLAWSQVSGPGSATFSKEDSATTTATFSAEGSYVLRLTADDGELSGYDEVTVVLRETPVPTSGPGLKGINIHGEALTTSDGTQYTTHHDYVLGGSAQYSNDSIFGTPDPAIYQTRVFPRGSVVWQGIPIANGDYVVTLQMIGVENRVGGAIGDYYIEDYLVLNDFDTRDHAEKFNAVERDFLVTITDNTLDVRLFEVNGKPFLSGIVIRNSSNTPTNTPPIVDAGPDQTVILSTAAALNGSVTDDGTPPGDPTPSSSWSQVSGPAVVTFADANAVDTMVTFSTTGIYVLELFATDGDQNSSDTVTITVNLPPPPTAQRILFDFGTQVFPSTGNWNLVRYPGLNEVVLNTIDTEGNQTLIDLRITDDFKSRDRSGQSDTGLYPTNATFDSFYTNLGNLAEITLEDLDTQATYDITIFASGDNTDAVGEYTIGSTALTLDGTNNSNQTITFSGIQPDQSGNIMIQFHAANNTGYVYINTLELVKTVTNQAPQAVADSTSVNERQSVTINVLDNDSDPDNGPSALVIDSVDLASNGSTQISGNDIIYTPNPGFFGSTDSFLYTISDGADTATAIVSVIVNDTSTASNLTSVGLTANAIGTGASGNSRILSNGEWEISGSGTGLNGITDNLVVEGQIVAGDFRVLTNVRDLAGGPASQAGLMIRESLSEDSRVVGILTNSGTSYQIASRLMTGSALTLNTLADTYTYPDAWILLERIGDDIDVAISPDGLTFAEVDVITLAGLATDLHVGLFTSSGSTETAHALFSDYDINTLENVTTVNIDFGVSALTTLGNWNNITDIASGSIVDAIDTNGWTTGIGVSIISPFAKQTDGGVVSNTVFPETAQQDGMYLTGSVPTASILFSGLDPMKTYSFTFFASRDASQDRTAIYTINGNSVALDASFNSDQTVSLNNITPEPSGNVSLSISRGINVNWAYINVISIEYQ</sequence>
<dbReference type="InterPro" id="IPR029058">
    <property type="entry name" value="AB_hydrolase_fold"/>
</dbReference>
<evidence type="ECO:0000259" key="3">
    <source>
        <dbReference type="Pfam" id="PF02230"/>
    </source>
</evidence>
<feature type="region of interest" description="Disordered" evidence="2">
    <location>
        <begin position="1091"/>
        <end position="1110"/>
    </location>
</feature>
<dbReference type="PANTHER" id="PTHR43037">
    <property type="entry name" value="UNNAMED PRODUCT-RELATED"/>
    <property type="match status" value="1"/>
</dbReference>
<dbReference type="Gene3D" id="3.40.50.1820">
    <property type="entry name" value="alpha/beta hydrolase"/>
    <property type="match status" value="2"/>
</dbReference>
<dbReference type="Proteomes" id="UP001304300">
    <property type="component" value="Chromosome"/>
</dbReference>
<evidence type="ECO:0000256" key="2">
    <source>
        <dbReference type="SAM" id="MobiDB-lite"/>
    </source>
</evidence>
<dbReference type="SUPFAM" id="SSF53474">
    <property type="entry name" value="alpha/beta-Hydrolases"/>
    <property type="match status" value="2"/>
</dbReference>
<dbReference type="Pfam" id="PF11721">
    <property type="entry name" value="Malectin"/>
    <property type="match status" value="1"/>
</dbReference>
<dbReference type="InterPro" id="IPR050955">
    <property type="entry name" value="Plant_Biomass_Hydrol_Est"/>
</dbReference>
<organism evidence="5 6">
    <name type="scientific">Rubellicoccus peritrichatus</name>
    <dbReference type="NCBI Taxonomy" id="3080537"/>
    <lineage>
        <taxon>Bacteria</taxon>
        <taxon>Pseudomonadati</taxon>
        <taxon>Verrucomicrobiota</taxon>
        <taxon>Opitutia</taxon>
        <taxon>Puniceicoccales</taxon>
        <taxon>Cerasicoccaceae</taxon>
        <taxon>Rubellicoccus</taxon>
    </lineage>
</organism>
<dbReference type="Gene3D" id="2.60.120.430">
    <property type="entry name" value="Galactose-binding lectin"/>
    <property type="match status" value="1"/>
</dbReference>
<feature type="compositionally biased region" description="Low complexity" evidence="2">
    <location>
        <begin position="1091"/>
        <end position="1107"/>
    </location>
</feature>
<dbReference type="Pfam" id="PF02230">
    <property type="entry name" value="Abhydrolase_2"/>
    <property type="match status" value="1"/>
</dbReference>
<dbReference type="Gene3D" id="2.60.120.200">
    <property type="match status" value="1"/>
</dbReference>
<gene>
    <name evidence="5" type="ORF">RZN69_16875</name>
</gene>
<dbReference type="InterPro" id="IPR003140">
    <property type="entry name" value="PLipase/COase/thioEstase"/>
</dbReference>
<dbReference type="KEGG" id="puo:RZN69_16875"/>
<evidence type="ECO:0000256" key="1">
    <source>
        <dbReference type="ARBA" id="ARBA00022729"/>
    </source>
</evidence>
<evidence type="ECO:0000313" key="5">
    <source>
        <dbReference type="EMBL" id="WOO40295.1"/>
    </source>
</evidence>
<name>A0AAQ3L6M5_9BACT</name>
<dbReference type="Pfam" id="PF22352">
    <property type="entry name" value="K319L-like_PKD"/>
    <property type="match status" value="2"/>
</dbReference>
<dbReference type="SUPFAM" id="SSF49299">
    <property type="entry name" value="PKD domain"/>
    <property type="match status" value="1"/>
</dbReference>
<dbReference type="Gene3D" id="2.60.40.10">
    <property type="entry name" value="Immunoglobulins"/>
    <property type="match status" value="3"/>
</dbReference>
<proteinExistence type="predicted"/>
<dbReference type="GO" id="GO:0016787">
    <property type="term" value="F:hydrolase activity"/>
    <property type="evidence" value="ECO:0007669"/>
    <property type="project" value="InterPro"/>
</dbReference>
<keyword evidence="1" id="KW-0732">Signal</keyword>
<feature type="domain" description="Phospholipase/carboxylesterase/thioesterase" evidence="3">
    <location>
        <begin position="113"/>
        <end position="224"/>
    </location>
</feature>
<dbReference type="Pfam" id="PF17963">
    <property type="entry name" value="Big_9"/>
    <property type="match status" value="1"/>
</dbReference>
<keyword evidence="6" id="KW-1185">Reference proteome</keyword>
<dbReference type="RefSeq" id="WP_317832471.1">
    <property type="nucleotide sequence ID" value="NZ_CP136920.1"/>
</dbReference>
<feature type="domain" description="Malectin" evidence="4">
    <location>
        <begin position="919"/>
        <end position="1047"/>
    </location>
</feature>
<protein>
    <submittedName>
        <fullName evidence="5">Ig-like domain-containing protein</fullName>
    </submittedName>
</protein>
<reference evidence="5 6" key="1">
    <citation type="submission" date="2023-10" db="EMBL/GenBank/DDBJ databases">
        <title>Rubellicoccus peritrichatus gen. nov., sp. nov., isolated from an algae of coral reef tank.</title>
        <authorList>
            <person name="Luo J."/>
        </authorList>
    </citation>
    <scope>NUCLEOTIDE SEQUENCE [LARGE SCALE GENOMIC DNA]</scope>
    <source>
        <strain evidence="5 6">CR14</strain>
    </source>
</reference>
<evidence type="ECO:0000259" key="4">
    <source>
        <dbReference type="Pfam" id="PF11721"/>
    </source>
</evidence>
<dbReference type="EMBL" id="CP136920">
    <property type="protein sequence ID" value="WOO40295.1"/>
    <property type="molecule type" value="Genomic_DNA"/>
</dbReference>
<evidence type="ECO:0000313" key="6">
    <source>
        <dbReference type="Proteomes" id="UP001304300"/>
    </source>
</evidence>
<dbReference type="InterPro" id="IPR035986">
    <property type="entry name" value="PKD_dom_sf"/>
</dbReference>
<dbReference type="InterPro" id="IPR021720">
    <property type="entry name" value="Malectin_dom"/>
</dbReference>
<dbReference type="InterPro" id="IPR013783">
    <property type="entry name" value="Ig-like_fold"/>
</dbReference>
<accession>A0AAQ3L6M5</accession>